<dbReference type="PATRIC" id="fig|1072256.5.peg.1419"/>
<dbReference type="KEGG" id="cut:CUTER_07175"/>
<dbReference type="EMBL" id="CP011546">
    <property type="protein sequence ID" value="AKK11424.1"/>
    <property type="molecule type" value="Genomic_DNA"/>
</dbReference>
<dbReference type="Proteomes" id="UP000035548">
    <property type="component" value="Chromosome"/>
</dbReference>
<protein>
    <recommendedName>
        <fullName evidence="5">Secreted protein</fullName>
    </recommendedName>
</protein>
<organism evidence="3 4">
    <name type="scientific">Corynebacterium uterequi</name>
    <dbReference type="NCBI Taxonomy" id="1072256"/>
    <lineage>
        <taxon>Bacteria</taxon>
        <taxon>Bacillati</taxon>
        <taxon>Actinomycetota</taxon>
        <taxon>Actinomycetes</taxon>
        <taxon>Mycobacteriales</taxon>
        <taxon>Corynebacteriaceae</taxon>
        <taxon>Corynebacterium</taxon>
    </lineage>
</organism>
<accession>A0A0G3HDN6</accession>
<reference evidence="3 4" key="1">
    <citation type="journal article" date="2015" name="Genome Announc.">
        <title>Virulence Factor Genes Detected in the Complete Genome Sequence of Corynebacterium uterequi DSM 45634, Isolated from the Uterus of a Maiden Mare.</title>
        <authorList>
            <person name="Ruckert C."/>
            <person name="Kriete M."/>
            <person name="Jaenicke S."/>
            <person name="Winkler A."/>
            <person name="Tauch A."/>
        </authorList>
    </citation>
    <scope>NUCLEOTIDE SEQUENCE [LARGE SCALE GENOMIC DNA]</scope>
    <source>
        <strain evidence="3 4">DSM 45634</strain>
    </source>
</reference>
<feature type="compositionally biased region" description="Low complexity" evidence="1">
    <location>
        <begin position="67"/>
        <end position="80"/>
    </location>
</feature>
<evidence type="ECO:0000256" key="2">
    <source>
        <dbReference type="SAM" id="SignalP"/>
    </source>
</evidence>
<evidence type="ECO:0000313" key="3">
    <source>
        <dbReference type="EMBL" id="AKK11424.1"/>
    </source>
</evidence>
<dbReference type="PROSITE" id="PS51257">
    <property type="entry name" value="PROKAR_LIPOPROTEIN"/>
    <property type="match status" value="1"/>
</dbReference>
<evidence type="ECO:0000256" key="1">
    <source>
        <dbReference type="SAM" id="MobiDB-lite"/>
    </source>
</evidence>
<dbReference type="STRING" id="1072256.CUTER_07175"/>
<name>A0A0G3HDN6_9CORY</name>
<feature type="chain" id="PRO_5038599307" description="Secreted protein" evidence="2">
    <location>
        <begin position="26"/>
        <end position="214"/>
    </location>
</feature>
<sequence length="214" mass="21906">MISSSLRIKPRAAAAMVLVAPLVVSGCGSQDDGEASDVSRVTATAAPVTTTAPSPRASDKPTVDVEAGGVSSASASAQGGTLALPTKDADKPGANLPQGMAAPLEGAAPAGAGDADALTQLVTATASQETLVDQIQFMEAHLCQPILDRAPESGFSTKGVPDYRLSDLDTWDPNPQVSDIRVDGDQASATVTSNGDDVRTWRFAREGGEWKICE</sequence>
<evidence type="ECO:0000313" key="4">
    <source>
        <dbReference type="Proteomes" id="UP000035548"/>
    </source>
</evidence>
<feature type="signal peptide" evidence="2">
    <location>
        <begin position="1"/>
        <end position="25"/>
    </location>
</feature>
<keyword evidence="4" id="KW-1185">Reference proteome</keyword>
<dbReference type="RefSeq" id="WP_047259840.1">
    <property type="nucleotide sequence ID" value="NZ_CP011546.1"/>
</dbReference>
<feature type="compositionally biased region" description="Low complexity" evidence="1">
    <location>
        <begin position="38"/>
        <end position="56"/>
    </location>
</feature>
<keyword evidence="2" id="KW-0732">Signal</keyword>
<dbReference type="OrthoDB" id="4426207at2"/>
<proteinExistence type="predicted"/>
<gene>
    <name evidence="3" type="ORF">CUTER_07175</name>
</gene>
<dbReference type="AlphaFoldDB" id="A0A0G3HDN6"/>
<reference evidence="4" key="2">
    <citation type="submission" date="2015-05" db="EMBL/GenBank/DDBJ databases">
        <title>Complete genome sequence of Corynebacterium uterequi DSM 45634, isolated from the uterus of a maiden mare.</title>
        <authorList>
            <person name="Ruckert C."/>
            <person name="Albersmeier A."/>
            <person name="Winkler A."/>
            <person name="Tauch A."/>
        </authorList>
    </citation>
    <scope>NUCLEOTIDE SEQUENCE [LARGE SCALE GENOMIC DNA]</scope>
    <source>
        <strain evidence="4">DSM 45634</strain>
    </source>
</reference>
<feature type="region of interest" description="Disordered" evidence="1">
    <location>
        <begin position="29"/>
        <end position="102"/>
    </location>
</feature>
<evidence type="ECO:0008006" key="5">
    <source>
        <dbReference type="Google" id="ProtNLM"/>
    </source>
</evidence>